<name>A0ABU6V0B6_9FABA</name>
<dbReference type="EMBL" id="JASCZI010124417">
    <property type="protein sequence ID" value="MED6165935.1"/>
    <property type="molecule type" value="Genomic_DNA"/>
</dbReference>
<dbReference type="Proteomes" id="UP001341840">
    <property type="component" value="Unassembled WGS sequence"/>
</dbReference>
<proteinExistence type="predicted"/>
<keyword evidence="2" id="KW-1185">Reference proteome</keyword>
<dbReference type="Gene3D" id="2.40.50.140">
    <property type="entry name" value="Nucleic acid-binding proteins"/>
    <property type="match status" value="1"/>
</dbReference>
<sequence>MWNAIIPHLDEAREEPQTVVLYYFKATCWNDNVLFRKTSLQSNFELSKVYINPVSDEFAAFREQLESVAFAAGELTQGSVDVIKIEDAIKAQQEGTPWIAGRVLALNVGEVEWCYKACGKCGKKVETAPKGKYECKECNHTNDGPKYK</sequence>
<dbReference type="SUPFAM" id="SSF50249">
    <property type="entry name" value="Nucleic acid-binding proteins"/>
    <property type="match status" value="1"/>
</dbReference>
<gene>
    <name evidence="1" type="ORF">PIB30_104365</name>
</gene>
<evidence type="ECO:0000313" key="1">
    <source>
        <dbReference type="EMBL" id="MED6165935.1"/>
    </source>
</evidence>
<comment type="caution">
    <text evidence="1">The sequence shown here is derived from an EMBL/GenBank/DDBJ whole genome shotgun (WGS) entry which is preliminary data.</text>
</comment>
<dbReference type="InterPro" id="IPR012340">
    <property type="entry name" value="NA-bd_OB-fold"/>
</dbReference>
<organism evidence="1 2">
    <name type="scientific">Stylosanthes scabra</name>
    <dbReference type="NCBI Taxonomy" id="79078"/>
    <lineage>
        <taxon>Eukaryota</taxon>
        <taxon>Viridiplantae</taxon>
        <taxon>Streptophyta</taxon>
        <taxon>Embryophyta</taxon>
        <taxon>Tracheophyta</taxon>
        <taxon>Spermatophyta</taxon>
        <taxon>Magnoliopsida</taxon>
        <taxon>eudicotyledons</taxon>
        <taxon>Gunneridae</taxon>
        <taxon>Pentapetalae</taxon>
        <taxon>rosids</taxon>
        <taxon>fabids</taxon>
        <taxon>Fabales</taxon>
        <taxon>Fabaceae</taxon>
        <taxon>Papilionoideae</taxon>
        <taxon>50 kb inversion clade</taxon>
        <taxon>dalbergioids sensu lato</taxon>
        <taxon>Dalbergieae</taxon>
        <taxon>Pterocarpus clade</taxon>
        <taxon>Stylosanthes</taxon>
    </lineage>
</organism>
<reference evidence="1 2" key="1">
    <citation type="journal article" date="2023" name="Plants (Basel)">
        <title>Bridging the Gap: Combining Genomics and Transcriptomics Approaches to Understand Stylosanthes scabra, an Orphan Legume from the Brazilian Caatinga.</title>
        <authorList>
            <person name="Ferreira-Neto J.R.C."/>
            <person name="da Silva M.D."/>
            <person name="Binneck E."/>
            <person name="de Melo N.F."/>
            <person name="da Silva R.H."/>
            <person name="de Melo A.L.T.M."/>
            <person name="Pandolfi V."/>
            <person name="Bustamante F.O."/>
            <person name="Brasileiro-Vidal A.C."/>
            <person name="Benko-Iseppon A.M."/>
        </authorList>
    </citation>
    <scope>NUCLEOTIDE SEQUENCE [LARGE SCALE GENOMIC DNA]</scope>
    <source>
        <tissue evidence="1">Leaves</tissue>
    </source>
</reference>
<protein>
    <submittedName>
        <fullName evidence="1">Uncharacterized protein</fullName>
    </submittedName>
</protein>
<evidence type="ECO:0000313" key="2">
    <source>
        <dbReference type="Proteomes" id="UP001341840"/>
    </source>
</evidence>
<accession>A0ABU6V0B6</accession>